<dbReference type="PANTHER" id="PTHR43087:SF1">
    <property type="entry name" value="LAO_AO TRANSPORT SYSTEM ATPASE"/>
    <property type="match status" value="1"/>
</dbReference>
<dbReference type="Gene3D" id="3.40.50.300">
    <property type="entry name" value="P-loop containing nucleotide triphosphate hydrolases"/>
    <property type="match status" value="1"/>
</dbReference>
<protein>
    <submittedName>
        <fullName evidence="6">ArgK protein</fullName>
    </submittedName>
</protein>
<organism evidence="6 7">
    <name type="scientific">Solirubrobacter ginsenosidimutans</name>
    <dbReference type="NCBI Taxonomy" id="490573"/>
    <lineage>
        <taxon>Bacteria</taxon>
        <taxon>Bacillati</taxon>
        <taxon>Actinomycetota</taxon>
        <taxon>Thermoleophilia</taxon>
        <taxon>Solirubrobacterales</taxon>
        <taxon>Solirubrobacteraceae</taxon>
        <taxon>Solirubrobacter</taxon>
    </lineage>
</organism>
<dbReference type="SMART" id="SM00382">
    <property type="entry name" value="AAA"/>
    <property type="match status" value="1"/>
</dbReference>
<keyword evidence="1" id="KW-0547">Nucleotide-binding</keyword>
<keyword evidence="2" id="KW-0378">Hydrolase</keyword>
<feature type="domain" description="AAA+ ATPase" evidence="5">
    <location>
        <begin position="45"/>
        <end position="194"/>
    </location>
</feature>
<dbReference type="InterPro" id="IPR027417">
    <property type="entry name" value="P-loop_NTPase"/>
</dbReference>
<reference evidence="6" key="1">
    <citation type="submission" date="2022-10" db="EMBL/GenBank/DDBJ databases">
        <title>The WGS of Solirubrobacter ginsenosidimutans DSM 21036.</title>
        <authorList>
            <person name="Jiang Z."/>
        </authorList>
    </citation>
    <scope>NUCLEOTIDE SEQUENCE</scope>
    <source>
        <strain evidence="6">DSM 21036</strain>
    </source>
</reference>
<dbReference type="GO" id="GO:0005525">
    <property type="term" value="F:GTP binding"/>
    <property type="evidence" value="ECO:0007669"/>
    <property type="project" value="UniProtKB-KW"/>
</dbReference>
<dbReference type="RefSeq" id="WP_270040990.1">
    <property type="nucleotide sequence ID" value="NZ_JAPDOD010000014.1"/>
</dbReference>
<keyword evidence="7" id="KW-1185">Reference proteome</keyword>
<dbReference type="Pfam" id="PF03308">
    <property type="entry name" value="MeaB"/>
    <property type="match status" value="1"/>
</dbReference>
<evidence type="ECO:0000256" key="3">
    <source>
        <dbReference type="ARBA" id="ARBA00023134"/>
    </source>
</evidence>
<proteinExistence type="predicted"/>
<evidence type="ECO:0000256" key="4">
    <source>
        <dbReference type="ARBA" id="ARBA00023186"/>
    </source>
</evidence>
<dbReference type="EMBL" id="JAPDOD010000014">
    <property type="protein sequence ID" value="MDA0161773.1"/>
    <property type="molecule type" value="Genomic_DNA"/>
</dbReference>
<dbReference type="PANTHER" id="PTHR43087">
    <property type="entry name" value="LYSINE/ARGININE/ORNITHINE TRANSPORT SYSTEM KINASE"/>
    <property type="match status" value="1"/>
</dbReference>
<evidence type="ECO:0000313" key="6">
    <source>
        <dbReference type="EMBL" id="MDA0161773.1"/>
    </source>
</evidence>
<dbReference type="InterPro" id="IPR052040">
    <property type="entry name" value="GTPase/Isobutyryl-CoA_mutase"/>
</dbReference>
<gene>
    <name evidence="6" type="ORF">OM076_15980</name>
</gene>
<dbReference type="AlphaFoldDB" id="A0A9X3S5M0"/>
<keyword evidence="3" id="KW-0342">GTP-binding</keyword>
<keyword evidence="4" id="KW-0143">Chaperone</keyword>
<dbReference type="GO" id="GO:0016787">
    <property type="term" value="F:hydrolase activity"/>
    <property type="evidence" value="ECO:0007669"/>
    <property type="project" value="UniProtKB-KW"/>
</dbReference>
<accession>A0A9X3S5M0</accession>
<dbReference type="Proteomes" id="UP001149140">
    <property type="component" value="Unassembled WGS sequence"/>
</dbReference>
<comment type="caution">
    <text evidence="6">The sequence shown here is derived from an EMBL/GenBank/DDBJ whole genome shotgun (WGS) entry which is preliminary data.</text>
</comment>
<dbReference type="InterPro" id="IPR003593">
    <property type="entry name" value="AAA+_ATPase"/>
</dbReference>
<evidence type="ECO:0000259" key="5">
    <source>
        <dbReference type="SMART" id="SM00382"/>
    </source>
</evidence>
<name>A0A9X3S5M0_9ACTN</name>
<dbReference type="SUPFAM" id="SSF52540">
    <property type="entry name" value="P-loop containing nucleoside triphosphate hydrolases"/>
    <property type="match status" value="1"/>
</dbReference>
<sequence length="308" mass="31825">MNGSALGARLRAGDRTAAPAALNLLETRTARIEAAALVSAAGDGAGHIVGVTGPPGVGKSTLLSALLREWRSRERSIAVLAVDPSSKRSGGALLGDRARIEHDPADRDVFIRSMAAGERLGGLAPATRAAAQALCTAFDVVVIETVGVGQSETDVAEAADTVVVVVQPGSGDALQFLKAGIMEVPDVLVVTKADLGATARRAEHDLRAALGALGARAVPVLPVSALRPTTGIAELADALDAHRAGLDLAAARTRARRLAALADFVHEHGERGLRSLGGRRAATRWLAEQDPALDVPELLRRLERSVGH</sequence>
<evidence type="ECO:0000256" key="2">
    <source>
        <dbReference type="ARBA" id="ARBA00022801"/>
    </source>
</evidence>
<evidence type="ECO:0000313" key="7">
    <source>
        <dbReference type="Proteomes" id="UP001149140"/>
    </source>
</evidence>
<evidence type="ECO:0000256" key="1">
    <source>
        <dbReference type="ARBA" id="ARBA00022741"/>
    </source>
</evidence>